<evidence type="ECO:0000313" key="3">
    <source>
        <dbReference type="Proteomes" id="UP001194468"/>
    </source>
</evidence>
<sequence>MGSMGHHEMASGESTSSMPKSITSKDIRTPEEHAGVFRWTQKVNTLYPYRTLAHPCQTIPALTLALPQADVSTSVSRHGIEPSVHSGGHSMPLPTSSLEADMNSTSNYQLSARSSWTTCETSSLPLPLQATGASRPFPKMPAQPVDRVQPCVDPVLPSKQLCKISFAHGIQGHKNLTFAEDEVGQLPMFRFAGGMQGIKDINIRWDDDPQHWRGNSYIHLHGLPIPMVYWRDIYAGRFPKMWSSMKSQWSKYKIVIDCYRQSPVDFEARFAPSGALMPIDDITKCIHNEKAGADKAWARESLGDDIHAMSTYRKESKQITRLRMAGTVLPQCSPPPTIPLPEVPE</sequence>
<dbReference type="EMBL" id="WHUW01000085">
    <property type="protein sequence ID" value="KAF8426833.1"/>
    <property type="molecule type" value="Genomic_DNA"/>
</dbReference>
<gene>
    <name evidence="2" type="ORF">L210DRAFT_3185402</name>
</gene>
<comment type="caution">
    <text evidence="2">The sequence shown here is derived from an EMBL/GenBank/DDBJ whole genome shotgun (WGS) entry which is preliminary data.</text>
</comment>
<reference evidence="2" key="2">
    <citation type="journal article" date="2020" name="Nat. Commun.">
        <title>Large-scale genome sequencing of mycorrhizal fungi provides insights into the early evolution of symbiotic traits.</title>
        <authorList>
            <person name="Miyauchi S."/>
            <person name="Kiss E."/>
            <person name="Kuo A."/>
            <person name="Drula E."/>
            <person name="Kohler A."/>
            <person name="Sanchez-Garcia M."/>
            <person name="Morin E."/>
            <person name="Andreopoulos B."/>
            <person name="Barry K.W."/>
            <person name="Bonito G."/>
            <person name="Buee M."/>
            <person name="Carver A."/>
            <person name="Chen C."/>
            <person name="Cichocki N."/>
            <person name="Clum A."/>
            <person name="Culley D."/>
            <person name="Crous P.W."/>
            <person name="Fauchery L."/>
            <person name="Girlanda M."/>
            <person name="Hayes R.D."/>
            <person name="Keri Z."/>
            <person name="LaButti K."/>
            <person name="Lipzen A."/>
            <person name="Lombard V."/>
            <person name="Magnuson J."/>
            <person name="Maillard F."/>
            <person name="Murat C."/>
            <person name="Nolan M."/>
            <person name="Ohm R.A."/>
            <person name="Pangilinan J."/>
            <person name="Pereira M.F."/>
            <person name="Perotto S."/>
            <person name="Peter M."/>
            <person name="Pfister S."/>
            <person name="Riley R."/>
            <person name="Sitrit Y."/>
            <person name="Stielow J.B."/>
            <person name="Szollosi G."/>
            <person name="Zifcakova L."/>
            <person name="Stursova M."/>
            <person name="Spatafora J.W."/>
            <person name="Tedersoo L."/>
            <person name="Vaario L.M."/>
            <person name="Yamada A."/>
            <person name="Yan M."/>
            <person name="Wang P."/>
            <person name="Xu J."/>
            <person name="Bruns T."/>
            <person name="Baldrian P."/>
            <person name="Vilgalys R."/>
            <person name="Dunand C."/>
            <person name="Henrissat B."/>
            <person name="Grigoriev I.V."/>
            <person name="Hibbett D."/>
            <person name="Nagy L.G."/>
            <person name="Martin F.M."/>
        </authorList>
    </citation>
    <scope>NUCLEOTIDE SEQUENCE</scope>
    <source>
        <strain evidence="2">BED1</strain>
    </source>
</reference>
<dbReference type="Proteomes" id="UP001194468">
    <property type="component" value="Unassembled WGS sequence"/>
</dbReference>
<protein>
    <submittedName>
        <fullName evidence="2">Uncharacterized protein</fullName>
    </submittedName>
</protein>
<name>A0AAD4BFA1_BOLED</name>
<dbReference type="AlphaFoldDB" id="A0AAD4BFA1"/>
<feature type="compositionally biased region" description="Basic and acidic residues" evidence="1">
    <location>
        <begin position="1"/>
        <end position="10"/>
    </location>
</feature>
<proteinExistence type="predicted"/>
<reference evidence="2" key="1">
    <citation type="submission" date="2019-10" db="EMBL/GenBank/DDBJ databases">
        <authorList>
            <consortium name="DOE Joint Genome Institute"/>
            <person name="Kuo A."/>
            <person name="Miyauchi S."/>
            <person name="Kiss E."/>
            <person name="Drula E."/>
            <person name="Kohler A."/>
            <person name="Sanchez-Garcia M."/>
            <person name="Andreopoulos B."/>
            <person name="Barry K.W."/>
            <person name="Bonito G."/>
            <person name="Buee M."/>
            <person name="Carver A."/>
            <person name="Chen C."/>
            <person name="Cichocki N."/>
            <person name="Clum A."/>
            <person name="Culley D."/>
            <person name="Crous P.W."/>
            <person name="Fauchery L."/>
            <person name="Girlanda M."/>
            <person name="Hayes R."/>
            <person name="Keri Z."/>
            <person name="LaButti K."/>
            <person name="Lipzen A."/>
            <person name="Lombard V."/>
            <person name="Magnuson J."/>
            <person name="Maillard F."/>
            <person name="Morin E."/>
            <person name="Murat C."/>
            <person name="Nolan M."/>
            <person name="Ohm R."/>
            <person name="Pangilinan J."/>
            <person name="Pereira M."/>
            <person name="Perotto S."/>
            <person name="Peter M."/>
            <person name="Riley R."/>
            <person name="Sitrit Y."/>
            <person name="Stielow B."/>
            <person name="Szollosi G."/>
            <person name="Zifcakova L."/>
            <person name="Stursova M."/>
            <person name="Spatafora J.W."/>
            <person name="Tedersoo L."/>
            <person name="Vaario L.-M."/>
            <person name="Yamada A."/>
            <person name="Yan M."/>
            <person name="Wang P."/>
            <person name="Xu J."/>
            <person name="Bruns T."/>
            <person name="Baldrian P."/>
            <person name="Vilgalys R."/>
            <person name="Henrissat B."/>
            <person name="Grigoriev I.V."/>
            <person name="Hibbett D."/>
            <person name="Nagy L.G."/>
            <person name="Martin F.M."/>
        </authorList>
    </citation>
    <scope>NUCLEOTIDE SEQUENCE</scope>
    <source>
        <strain evidence="2">BED1</strain>
    </source>
</reference>
<feature type="compositionally biased region" description="Polar residues" evidence="1">
    <location>
        <begin position="12"/>
        <end position="22"/>
    </location>
</feature>
<accession>A0AAD4BFA1</accession>
<feature type="region of interest" description="Disordered" evidence="1">
    <location>
        <begin position="1"/>
        <end position="29"/>
    </location>
</feature>
<evidence type="ECO:0000256" key="1">
    <source>
        <dbReference type="SAM" id="MobiDB-lite"/>
    </source>
</evidence>
<keyword evidence="3" id="KW-1185">Reference proteome</keyword>
<evidence type="ECO:0000313" key="2">
    <source>
        <dbReference type="EMBL" id="KAF8426833.1"/>
    </source>
</evidence>
<organism evidence="2 3">
    <name type="scientific">Boletus edulis BED1</name>
    <dbReference type="NCBI Taxonomy" id="1328754"/>
    <lineage>
        <taxon>Eukaryota</taxon>
        <taxon>Fungi</taxon>
        <taxon>Dikarya</taxon>
        <taxon>Basidiomycota</taxon>
        <taxon>Agaricomycotina</taxon>
        <taxon>Agaricomycetes</taxon>
        <taxon>Agaricomycetidae</taxon>
        <taxon>Boletales</taxon>
        <taxon>Boletineae</taxon>
        <taxon>Boletaceae</taxon>
        <taxon>Boletoideae</taxon>
        <taxon>Boletus</taxon>
    </lineage>
</organism>